<dbReference type="PANTHER" id="PTHR37299:SF1">
    <property type="entry name" value="STAGE 0 SPORULATION PROTEIN A HOMOLOG"/>
    <property type="match status" value="1"/>
</dbReference>
<dbReference type="InterPro" id="IPR046947">
    <property type="entry name" value="LytR-like"/>
</dbReference>
<evidence type="ECO:0000259" key="1">
    <source>
        <dbReference type="PROSITE" id="PS50930"/>
    </source>
</evidence>
<dbReference type="GO" id="GO:0000156">
    <property type="term" value="F:phosphorelay response regulator activity"/>
    <property type="evidence" value="ECO:0007669"/>
    <property type="project" value="InterPro"/>
</dbReference>
<sequence length="177" mass="21059">MQLITVHSNLFCCLRNHKWIYSEHLQSLTYRRVTFFCSPPASSVSPDSPKRRFSHLLCLFIKIKKHENIPLLLEEIVYLQAENKIVHATDRNGYRYMLDKPLSIMETELNPLSFFRANRQYIININYIKRFRTVEKVKVQVTMDLMIGEHSVVISQESAAAFRKWIQYADRYFLQLL</sequence>
<accession>A0A4Q7N0Y2</accession>
<name>A0A4Q7N0Y2_9BACT</name>
<proteinExistence type="predicted"/>
<protein>
    <submittedName>
        <fullName evidence="2">LytTr DNA-binding domain-containing protein</fullName>
    </submittedName>
</protein>
<reference evidence="2 3" key="1">
    <citation type="submission" date="2019-02" db="EMBL/GenBank/DDBJ databases">
        <title>Genomic Encyclopedia of Type Strains, Phase IV (KMG-IV): sequencing the most valuable type-strain genomes for metagenomic binning, comparative biology and taxonomic classification.</title>
        <authorList>
            <person name="Goeker M."/>
        </authorList>
    </citation>
    <scope>NUCLEOTIDE SEQUENCE [LARGE SCALE GENOMIC DNA]</scope>
    <source>
        <strain evidence="2 3">DSM 18116</strain>
    </source>
</reference>
<dbReference type="AlphaFoldDB" id="A0A4Q7N0Y2"/>
<dbReference type="Pfam" id="PF04397">
    <property type="entry name" value="LytTR"/>
    <property type="match status" value="1"/>
</dbReference>
<evidence type="ECO:0000313" key="3">
    <source>
        <dbReference type="Proteomes" id="UP000293874"/>
    </source>
</evidence>
<dbReference type="EMBL" id="SGXA01000001">
    <property type="protein sequence ID" value="RZS75257.1"/>
    <property type="molecule type" value="Genomic_DNA"/>
</dbReference>
<dbReference type="SMART" id="SM00850">
    <property type="entry name" value="LytTR"/>
    <property type="match status" value="1"/>
</dbReference>
<dbReference type="PANTHER" id="PTHR37299">
    <property type="entry name" value="TRANSCRIPTIONAL REGULATOR-RELATED"/>
    <property type="match status" value="1"/>
</dbReference>
<dbReference type="InterPro" id="IPR007492">
    <property type="entry name" value="LytTR_DNA-bd_dom"/>
</dbReference>
<keyword evidence="3" id="KW-1185">Reference proteome</keyword>
<keyword evidence="2" id="KW-0238">DNA-binding</keyword>
<feature type="domain" description="HTH LytTR-type" evidence="1">
    <location>
        <begin position="61"/>
        <end position="168"/>
    </location>
</feature>
<evidence type="ECO:0000313" key="2">
    <source>
        <dbReference type="EMBL" id="RZS75257.1"/>
    </source>
</evidence>
<dbReference type="PROSITE" id="PS50930">
    <property type="entry name" value="HTH_LYTTR"/>
    <property type="match status" value="1"/>
</dbReference>
<comment type="caution">
    <text evidence="2">The sequence shown here is derived from an EMBL/GenBank/DDBJ whole genome shotgun (WGS) entry which is preliminary data.</text>
</comment>
<gene>
    <name evidence="2" type="ORF">EV199_1120</name>
</gene>
<dbReference type="Proteomes" id="UP000293874">
    <property type="component" value="Unassembled WGS sequence"/>
</dbReference>
<dbReference type="GO" id="GO:0003677">
    <property type="term" value="F:DNA binding"/>
    <property type="evidence" value="ECO:0007669"/>
    <property type="project" value="UniProtKB-KW"/>
</dbReference>
<organism evidence="2 3">
    <name type="scientific">Pseudobacter ginsenosidimutans</name>
    <dbReference type="NCBI Taxonomy" id="661488"/>
    <lineage>
        <taxon>Bacteria</taxon>
        <taxon>Pseudomonadati</taxon>
        <taxon>Bacteroidota</taxon>
        <taxon>Chitinophagia</taxon>
        <taxon>Chitinophagales</taxon>
        <taxon>Chitinophagaceae</taxon>
        <taxon>Pseudobacter</taxon>
    </lineage>
</organism>
<dbReference type="Gene3D" id="2.40.50.1020">
    <property type="entry name" value="LytTr DNA-binding domain"/>
    <property type="match status" value="1"/>
</dbReference>